<organism evidence="2 3">
    <name type="scientific">Sphagnum jensenii</name>
    <dbReference type="NCBI Taxonomy" id="128206"/>
    <lineage>
        <taxon>Eukaryota</taxon>
        <taxon>Viridiplantae</taxon>
        <taxon>Streptophyta</taxon>
        <taxon>Embryophyta</taxon>
        <taxon>Bryophyta</taxon>
        <taxon>Sphagnophytina</taxon>
        <taxon>Sphagnopsida</taxon>
        <taxon>Sphagnales</taxon>
        <taxon>Sphagnaceae</taxon>
        <taxon>Sphagnum</taxon>
    </lineage>
</organism>
<feature type="region of interest" description="Disordered" evidence="1">
    <location>
        <begin position="255"/>
        <end position="283"/>
    </location>
</feature>
<dbReference type="Proteomes" id="UP001497444">
    <property type="component" value="Unassembled WGS sequence"/>
</dbReference>
<feature type="compositionally biased region" description="Low complexity" evidence="1">
    <location>
        <begin position="486"/>
        <end position="496"/>
    </location>
</feature>
<proteinExistence type="predicted"/>
<feature type="compositionally biased region" description="Polar residues" evidence="1">
    <location>
        <begin position="804"/>
        <end position="814"/>
    </location>
</feature>
<evidence type="ECO:0000313" key="2">
    <source>
        <dbReference type="EMBL" id="CAK9252176.1"/>
    </source>
</evidence>
<evidence type="ECO:0000256" key="1">
    <source>
        <dbReference type="SAM" id="MobiDB-lite"/>
    </source>
</evidence>
<feature type="compositionally biased region" description="Gly residues" evidence="1">
    <location>
        <begin position="476"/>
        <end position="485"/>
    </location>
</feature>
<reference evidence="2" key="1">
    <citation type="submission" date="2024-02" db="EMBL/GenBank/DDBJ databases">
        <authorList>
            <consortium name="ELIXIR-Norway"/>
            <consortium name="Elixir Norway"/>
        </authorList>
    </citation>
    <scope>NUCLEOTIDE SEQUENCE</scope>
</reference>
<gene>
    <name evidence="2" type="ORF">CSSPJE1EN1_LOCUS27554</name>
</gene>
<protein>
    <submittedName>
        <fullName evidence="2">Uncharacterized protein</fullName>
    </submittedName>
</protein>
<comment type="caution">
    <text evidence="2">The sequence shown here is derived from an EMBL/GenBank/DDBJ whole genome shotgun (WGS) entry which is preliminary data.</text>
</comment>
<feature type="compositionally biased region" description="Polar residues" evidence="1">
    <location>
        <begin position="177"/>
        <end position="195"/>
    </location>
</feature>
<feature type="region of interest" description="Disordered" evidence="1">
    <location>
        <begin position="473"/>
        <end position="496"/>
    </location>
</feature>
<feature type="region of interest" description="Disordered" evidence="1">
    <location>
        <begin position="787"/>
        <end position="847"/>
    </location>
</feature>
<dbReference type="EMBL" id="CAXAQS010000572">
    <property type="protein sequence ID" value="CAK9252176.1"/>
    <property type="molecule type" value="Genomic_DNA"/>
</dbReference>
<feature type="region of interest" description="Disordered" evidence="1">
    <location>
        <begin position="543"/>
        <end position="575"/>
    </location>
</feature>
<accession>A0ABP0VE34</accession>
<feature type="region of interest" description="Disordered" evidence="1">
    <location>
        <begin position="152"/>
        <end position="195"/>
    </location>
</feature>
<sequence>MHLARLKRANSSMFTSAAPGGNETLSATACTYSCYLVALSRLICYTQSHFVDFKSAPRLSTQQLIEEFGGGDELGEGSTHYSEKSADIGRIDIRAIEQSLQDRIVDSGGINSSGHAAGHTAVAPINTGYLDVIVECGEEEINTLTDRSFEDKHLHDSEGSRNSLHLQPPLAEGEHTQPPTRATRSLSKGLISSSPLMSGYMTRESTLTHTPSPTDAASEWGAGRGSGAAFDFVLSPAGSGHNGFFVANTADGKSFNGDGASRDNGEASPRPPETATMSDSSHAVEAAHCAGGLNSTITTLATAVAPATVSLLTRQASVGPGGGALMAAKPRSRANTLARWRSDSTAQQVQDKEIEDSAKLALRVALEALNCLSRLDEPADDAVYRIIDLVVHMGDEGLQADNQMLSSVARAIAVSNGAVSIADAAVSRNGDIMDIAPGKLSVAPADVWVLQDWQWAQAARNTLYRRKRFASAEGSTTGGALGGGAARRPSVSSTSSRDASAFDTVVDWFMGSGTAGSKDSTKGGTIMRNGSFSLSAPKSSSFFRTKNLSPKNVPRQAGTLGSVSSDPLTPFPRILRKQSSSKSYRPIELPRLKWRWAPGERVHPKQVYSASRRLSRQMAVAEELLVGLFPGLHVNLEQPLGMACPGIAGQPCPLQRPLTLDEIYEGWEQGDANKYTTTCIACGRAFVPRFTVECRARNWVGSEGPRSPLWCELLSPWTLRKELFTVLFEEGVEHVTAQSFRHPSLSPQNAVLFWNILVAFRLHGLPYSFLLCGQSITSAFPVLAPAAPATSQAPGSSDEGAPASGSNSSTTVQMKTRRSTIKSPLTTGLDMDPSGALRPQSAVSSTA</sequence>
<keyword evidence="3" id="KW-1185">Reference proteome</keyword>
<evidence type="ECO:0000313" key="3">
    <source>
        <dbReference type="Proteomes" id="UP001497444"/>
    </source>
</evidence>
<name>A0ABP0VE34_9BRYO</name>